<accession>A0A497XTE7</accession>
<dbReference type="AlphaFoldDB" id="A0A497XTE7"/>
<comment type="subcellular location">
    <subcellularLocation>
        <location evidence="1">Membrane</location>
    </subcellularLocation>
</comment>
<name>A0A497XTE7_9AQUI</name>
<dbReference type="GO" id="GO:0019867">
    <property type="term" value="C:outer membrane"/>
    <property type="evidence" value="ECO:0007669"/>
    <property type="project" value="InterPro"/>
</dbReference>
<proteinExistence type="predicted"/>
<dbReference type="PANTHER" id="PTHR12815">
    <property type="entry name" value="SORTING AND ASSEMBLY MACHINERY SAMM50 PROTEIN FAMILY MEMBER"/>
    <property type="match status" value="1"/>
</dbReference>
<dbReference type="Gene3D" id="2.40.160.50">
    <property type="entry name" value="membrane protein fhac: a member of the omp85/tpsb transporter family"/>
    <property type="match status" value="1"/>
</dbReference>
<dbReference type="RefSeq" id="WP_170144775.1">
    <property type="nucleotide sequence ID" value="NZ_RCCJ01000001.1"/>
</dbReference>
<sequence>MKYILLLLFLISSAFPKVFIESNYPLRNNNFSQILEKEGLAPVLWALQRLKDVKDIRISTVGPDTVIYVERYPIVKEVEIEGNWFVSDEEIENIVLVREGEALVNFDPDSARETLKLFYSREGFLDADVDIKIDIDERGYARVKFKVREGDLYFFKGAKFFGAKSFPEDRLTYETGLLIGDVFNEEAARKGVRNLYDFYRKKGFLESSVYYDGIEKEKLSSSFPRVLFPGVEGAKRSVLRSFIPLFRGMSNLISHPIAVTKALFGSGSVAFPRYIVNEGSHYNIVFEGNSHFDGKTLLSLLDLDTPGVDIFFLEKSKNDIIRFYRDKGFFDVKVDYAFGERGIRFLIEEGQRYSLKVLGFKGIRLPDDYDRELIEQRVQSFLDKVRSEGYLTAQVKLYEDINRERKQVYLVVDYIRGKRVWLRGVHYTGEDQRIEEIIGRYNALTPRIFEGNYIEELNRDIMDFLKSEGYLDGDFSVKIDVSEDKDNMYLTYFYSVNKGERYRYGELLVYGNEKTHFKEIYYTVVKEEFYSTQAEEESLWNLIQSENYVGVRTENFVDRESKRVYRLVEVREDKRGLFELSGGYNTEEKLKVEGGVKLKNLFGVGIILSLKGAKSQKYETYEAELSDKFLFSRKYFASISAFRRLEFHNNYDLESDGHLVSVGYRLSRWFSMSAFYSGTRNDVSGTGAGRFNLRRFGFFLVREIRDDLVNPKNLTHNSFRVSRVSGDREYYRVEVNNFILREVIKGLSVNGKLAGGWTGKEAPIFDRFFLGGLRDMKGYDFESIGSPEGGRTFLFGRLELLFVLREPLWLGLYTDSGNAADTFSEALHNLKYDVGTAVGVNTPAGFIRLDVAKPLSKVEEPTSKFKVYLSIGFVY</sequence>
<keyword evidence="3" id="KW-0732">Signal</keyword>
<evidence type="ECO:0000256" key="5">
    <source>
        <dbReference type="ARBA" id="ARBA00023237"/>
    </source>
</evidence>
<dbReference type="InterPro" id="IPR000184">
    <property type="entry name" value="Bac_surfAg_D15"/>
</dbReference>
<keyword evidence="2" id="KW-0812">Transmembrane</keyword>
<evidence type="ECO:0000259" key="6">
    <source>
        <dbReference type="PROSITE" id="PS51779"/>
    </source>
</evidence>
<evidence type="ECO:0000256" key="3">
    <source>
        <dbReference type="ARBA" id="ARBA00022729"/>
    </source>
</evidence>
<evidence type="ECO:0000313" key="8">
    <source>
        <dbReference type="Proteomes" id="UP000267841"/>
    </source>
</evidence>
<keyword evidence="8" id="KW-1185">Reference proteome</keyword>
<gene>
    <name evidence="7" type="ORF">BCF55_1659</name>
</gene>
<evidence type="ECO:0000313" key="7">
    <source>
        <dbReference type="EMBL" id="RLJ71359.1"/>
    </source>
</evidence>
<dbReference type="Pfam" id="PF01103">
    <property type="entry name" value="Omp85"/>
    <property type="match status" value="1"/>
</dbReference>
<dbReference type="Gene3D" id="3.10.20.310">
    <property type="entry name" value="membrane protein fhac"/>
    <property type="match status" value="3"/>
</dbReference>
<feature type="domain" description="POTRA" evidence="6">
    <location>
        <begin position="73"/>
        <end position="148"/>
    </location>
</feature>
<dbReference type="InterPro" id="IPR034746">
    <property type="entry name" value="POTRA"/>
</dbReference>
<keyword evidence="4" id="KW-0472">Membrane</keyword>
<evidence type="ECO:0000256" key="2">
    <source>
        <dbReference type="ARBA" id="ARBA00022692"/>
    </source>
</evidence>
<dbReference type="PROSITE" id="PS51779">
    <property type="entry name" value="POTRA"/>
    <property type="match status" value="1"/>
</dbReference>
<reference evidence="7 8" key="1">
    <citation type="submission" date="2018-10" db="EMBL/GenBank/DDBJ databases">
        <title>Genomic Encyclopedia of Archaeal and Bacterial Type Strains, Phase II (KMG-II): from individual species to whole genera.</title>
        <authorList>
            <person name="Goeker M."/>
        </authorList>
    </citation>
    <scope>NUCLEOTIDE SEQUENCE [LARGE SCALE GENOMIC DNA]</scope>
    <source>
        <strain evidence="7 8">DSM 16510</strain>
    </source>
</reference>
<dbReference type="InterPro" id="IPR039910">
    <property type="entry name" value="D15-like"/>
</dbReference>
<organism evidence="7 8">
    <name type="scientific">Hydrogenivirga caldilitoris</name>
    <dbReference type="NCBI Taxonomy" id="246264"/>
    <lineage>
        <taxon>Bacteria</taxon>
        <taxon>Pseudomonadati</taxon>
        <taxon>Aquificota</taxon>
        <taxon>Aquificia</taxon>
        <taxon>Aquificales</taxon>
        <taxon>Aquificaceae</taxon>
        <taxon>Hydrogenivirga</taxon>
    </lineage>
</organism>
<comment type="caution">
    <text evidence="7">The sequence shown here is derived from an EMBL/GenBank/DDBJ whole genome shotgun (WGS) entry which is preliminary data.</text>
</comment>
<evidence type="ECO:0000256" key="4">
    <source>
        <dbReference type="ARBA" id="ARBA00023136"/>
    </source>
</evidence>
<protein>
    <submittedName>
        <fullName evidence="7">Outer membrane protein insertion porin family</fullName>
    </submittedName>
</protein>
<dbReference type="InterPro" id="IPR010827">
    <property type="entry name" value="BamA/TamA_POTRA"/>
</dbReference>
<dbReference type="Proteomes" id="UP000267841">
    <property type="component" value="Unassembled WGS sequence"/>
</dbReference>
<keyword evidence="5" id="KW-0998">Cell outer membrane</keyword>
<dbReference type="PANTHER" id="PTHR12815:SF47">
    <property type="entry name" value="TRANSLOCATION AND ASSEMBLY MODULE SUBUNIT TAMA"/>
    <property type="match status" value="1"/>
</dbReference>
<dbReference type="Pfam" id="PF07244">
    <property type="entry name" value="POTRA"/>
    <property type="match status" value="3"/>
</dbReference>
<dbReference type="EMBL" id="RCCJ01000001">
    <property type="protein sequence ID" value="RLJ71359.1"/>
    <property type="molecule type" value="Genomic_DNA"/>
</dbReference>
<evidence type="ECO:0000256" key="1">
    <source>
        <dbReference type="ARBA" id="ARBA00004370"/>
    </source>
</evidence>